<dbReference type="PROSITE" id="PS00905">
    <property type="entry name" value="GTP1_OBG"/>
    <property type="match status" value="1"/>
</dbReference>
<dbReference type="PRINTS" id="PR00326">
    <property type="entry name" value="GTP1OBG"/>
</dbReference>
<dbReference type="PROSITE" id="PS51880">
    <property type="entry name" value="TGS"/>
    <property type="match status" value="1"/>
</dbReference>
<dbReference type="Pfam" id="PF01926">
    <property type="entry name" value="MMR_HSR1"/>
    <property type="match status" value="1"/>
</dbReference>
<dbReference type="Pfam" id="PF02824">
    <property type="entry name" value="TGS"/>
    <property type="match status" value="1"/>
</dbReference>
<dbReference type="InterPro" id="IPR012675">
    <property type="entry name" value="Beta-grasp_dom_sf"/>
</dbReference>
<dbReference type="PANTHER" id="PTHR43127">
    <property type="entry name" value="DEVELOPMENTALLY-REGULATED GTP-BINDING PROTEIN 2"/>
    <property type="match status" value="1"/>
</dbReference>
<dbReference type="OrthoDB" id="1708588at2759"/>
<dbReference type="Proteomes" id="UP000005641">
    <property type="component" value="Unassembled WGS sequence"/>
</dbReference>
<dbReference type="InterPro" id="IPR006073">
    <property type="entry name" value="GTP-bd"/>
</dbReference>
<dbReference type="InterPro" id="IPR004095">
    <property type="entry name" value="TGS"/>
</dbReference>
<accession>A0A125YK69</accession>
<dbReference type="SUPFAM" id="SSF81271">
    <property type="entry name" value="TGS-like"/>
    <property type="match status" value="1"/>
</dbReference>
<dbReference type="EMBL" id="AAQM03000023">
    <property type="protein sequence ID" value="EPR64390.1"/>
    <property type="molecule type" value="Genomic_DNA"/>
</dbReference>
<dbReference type="Gene3D" id="3.10.20.30">
    <property type="match status" value="1"/>
</dbReference>
<reference evidence="5 6" key="2">
    <citation type="submission" date="2013-05" db="EMBL/GenBank/DDBJ databases">
        <authorList>
            <person name="Sibley D."/>
            <person name="Venepally P."/>
            <person name="Karamycheva S."/>
            <person name="Hadjithomas M."/>
            <person name="Khan A."/>
            <person name="Brunk B."/>
            <person name="Roos D."/>
            <person name="Caler E."/>
            <person name="Lorenzi H."/>
        </authorList>
    </citation>
    <scope>NUCLEOTIDE SEQUENCE [LARGE SCALE GENOMIC DNA]</scope>
    <source>
        <strain evidence="5 6">GT1</strain>
    </source>
</reference>
<protein>
    <submittedName>
        <fullName evidence="5">Putative GTP-binding protein</fullName>
    </submittedName>
</protein>
<dbReference type="FunFam" id="3.10.20.30:FF:000003">
    <property type="entry name" value="Developmentally-regulated GTP-binding protein 1"/>
    <property type="match status" value="1"/>
</dbReference>
<dbReference type="InterPro" id="IPR006074">
    <property type="entry name" value="GTP1-OBG_CS"/>
</dbReference>
<dbReference type="SUPFAM" id="SSF52540">
    <property type="entry name" value="P-loop containing nucleoside triphosphate hydrolases"/>
    <property type="match status" value="1"/>
</dbReference>
<dbReference type="PROSITE" id="PS51710">
    <property type="entry name" value="G_OBG"/>
    <property type="match status" value="1"/>
</dbReference>
<evidence type="ECO:0000259" key="4">
    <source>
        <dbReference type="PROSITE" id="PS51880"/>
    </source>
</evidence>
<proteinExistence type="predicted"/>
<dbReference type="CDD" id="cd01896">
    <property type="entry name" value="DRG"/>
    <property type="match status" value="1"/>
</dbReference>
<dbReference type="NCBIfam" id="TIGR00231">
    <property type="entry name" value="small_GTP"/>
    <property type="match status" value="1"/>
</dbReference>
<dbReference type="Pfam" id="PF16897">
    <property type="entry name" value="MMR_HSR1_Xtn"/>
    <property type="match status" value="1"/>
</dbReference>
<organism evidence="5 6">
    <name type="scientific">Toxoplasma gondii (strain ATCC 50853 / GT1)</name>
    <dbReference type="NCBI Taxonomy" id="507601"/>
    <lineage>
        <taxon>Eukaryota</taxon>
        <taxon>Sar</taxon>
        <taxon>Alveolata</taxon>
        <taxon>Apicomplexa</taxon>
        <taxon>Conoidasida</taxon>
        <taxon>Coccidia</taxon>
        <taxon>Eucoccidiorida</taxon>
        <taxon>Eimeriorina</taxon>
        <taxon>Sarcocystidae</taxon>
        <taxon>Toxoplasma</taxon>
    </lineage>
</organism>
<dbReference type="GO" id="GO:0003924">
    <property type="term" value="F:GTPase activity"/>
    <property type="evidence" value="ECO:0007669"/>
    <property type="project" value="InterPro"/>
</dbReference>
<dbReference type="InterPro" id="IPR031662">
    <property type="entry name" value="GTP-binding_2"/>
</dbReference>
<reference evidence="5 6" key="1">
    <citation type="submission" date="2006-05" db="EMBL/GenBank/DDBJ databases">
        <authorList>
            <person name="Paulsen I."/>
        </authorList>
    </citation>
    <scope>NUCLEOTIDE SEQUENCE [LARGE SCALE GENOMIC DNA]</scope>
    <source>
        <strain evidence="5 6">GT1</strain>
    </source>
</reference>
<feature type="domain" description="TGS" evidence="4">
    <location>
        <begin position="312"/>
        <end position="390"/>
    </location>
</feature>
<dbReference type="InterPro" id="IPR012676">
    <property type="entry name" value="TGS-like"/>
</dbReference>
<dbReference type="AlphaFoldDB" id="A0A125YK69"/>
<keyword evidence="2" id="KW-0342">GTP-binding</keyword>
<dbReference type="GO" id="GO:0005525">
    <property type="term" value="F:GTP binding"/>
    <property type="evidence" value="ECO:0007669"/>
    <property type="project" value="UniProtKB-KW"/>
</dbReference>
<dbReference type="InterPro" id="IPR045001">
    <property type="entry name" value="DRG"/>
</dbReference>
<evidence type="ECO:0000313" key="5">
    <source>
        <dbReference type="EMBL" id="EPR64390.1"/>
    </source>
</evidence>
<evidence type="ECO:0000313" key="6">
    <source>
        <dbReference type="Proteomes" id="UP000005641"/>
    </source>
</evidence>
<dbReference type="InterPro" id="IPR005225">
    <property type="entry name" value="Small_GTP-bd"/>
</dbReference>
<dbReference type="VEuPathDB" id="ToxoDB:TGGT1_233260"/>
<dbReference type="InterPro" id="IPR027417">
    <property type="entry name" value="P-loop_NTPase"/>
</dbReference>
<gene>
    <name evidence="5" type="ORF">TGGT1_233260</name>
</gene>
<keyword evidence="1" id="KW-0547">Nucleotide-binding</keyword>
<feature type="domain" description="OBG-type G" evidence="3">
    <location>
        <begin position="64"/>
        <end position="312"/>
    </location>
</feature>
<dbReference type="Gene3D" id="6.10.140.1070">
    <property type="match status" value="2"/>
</dbReference>
<evidence type="ECO:0000256" key="1">
    <source>
        <dbReference type="ARBA" id="ARBA00022741"/>
    </source>
</evidence>
<dbReference type="InterPro" id="IPR031167">
    <property type="entry name" value="G_OBG"/>
</dbReference>
<evidence type="ECO:0000256" key="2">
    <source>
        <dbReference type="ARBA" id="ARBA00023134"/>
    </source>
</evidence>
<comment type="caution">
    <text evidence="5">The sequence shown here is derived from an EMBL/GenBank/DDBJ whole genome shotgun (WGS) entry which is preliminary data.</text>
</comment>
<evidence type="ECO:0000259" key="3">
    <source>
        <dbReference type="PROSITE" id="PS51710"/>
    </source>
</evidence>
<sequence length="392" mass="43261">MGILERIKEIEAEMARTQKNKATEHHLGGLKAKLARLRSQLLDPPKGSGGGKGDGFDVARQGDARVCMIGFPSVGKSTLLNSLTATSSQPSAMTVGASGTSAGTDSVKQLSAVGAYEFTTLCCQPSVFYVNNAKIQLLDLPGIIEGAAEGRGRGRQVIAVAHSCDLILVVLDATKDDRQQQLLVRELEAVGIRLNKRPPNISLRVKKGGGLTVNFTVPCPRLNLKTVQQILQEYKIFNADVVIREDCSADDFIDVVEGNRKYVRCIYVYNKVDMLPLDEIDKIARRPYSVVISSSALWNLEQLKERIWEELGISRVYTKKKGQFPDFEDPVVMTEQRGPCTVETAVSMIHKELLKDFKFALVWGSSAKHSPQHVGLSHRLADEDVLQIFKRI</sequence>
<name>A0A125YK69_TOXGG</name>